<keyword evidence="4" id="KW-1185">Reference proteome</keyword>
<dbReference type="Gramene" id="BGIOSGA037767-TA">
    <property type="protein sequence ID" value="BGIOSGA037767-PA"/>
    <property type="gene ID" value="BGIOSGA037767"/>
</dbReference>
<dbReference type="HOGENOM" id="CLU_034147_0_0_1"/>
<reference evidence="3 4" key="1">
    <citation type="journal article" date="2005" name="PLoS Biol.">
        <title>The genomes of Oryza sativa: a history of duplications.</title>
        <authorList>
            <person name="Yu J."/>
            <person name="Wang J."/>
            <person name="Lin W."/>
            <person name="Li S."/>
            <person name="Li H."/>
            <person name="Zhou J."/>
            <person name="Ni P."/>
            <person name="Dong W."/>
            <person name="Hu S."/>
            <person name="Zeng C."/>
            <person name="Zhang J."/>
            <person name="Zhang Y."/>
            <person name="Li R."/>
            <person name="Xu Z."/>
            <person name="Li S."/>
            <person name="Li X."/>
            <person name="Zheng H."/>
            <person name="Cong L."/>
            <person name="Lin L."/>
            <person name="Yin J."/>
            <person name="Geng J."/>
            <person name="Li G."/>
            <person name="Shi J."/>
            <person name="Liu J."/>
            <person name="Lv H."/>
            <person name="Li J."/>
            <person name="Wang J."/>
            <person name="Deng Y."/>
            <person name="Ran L."/>
            <person name="Shi X."/>
            <person name="Wang X."/>
            <person name="Wu Q."/>
            <person name="Li C."/>
            <person name="Ren X."/>
            <person name="Wang J."/>
            <person name="Wang X."/>
            <person name="Li D."/>
            <person name="Liu D."/>
            <person name="Zhang X."/>
            <person name="Ji Z."/>
            <person name="Zhao W."/>
            <person name="Sun Y."/>
            <person name="Zhang Z."/>
            <person name="Bao J."/>
            <person name="Han Y."/>
            <person name="Dong L."/>
            <person name="Ji J."/>
            <person name="Chen P."/>
            <person name="Wu S."/>
            <person name="Liu J."/>
            <person name="Xiao Y."/>
            <person name="Bu D."/>
            <person name="Tan J."/>
            <person name="Yang L."/>
            <person name="Ye C."/>
            <person name="Zhang J."/>
            <person name="Xu J."/>
            <person name="Zhou Y."/>
            <person name="Yu Y."/>
            <person name="Zhang B."/>
            <person name="Zhuang S."/>
            <person name="Wei H."/>
            <person name="Liu B."/>
            <person name="Lei M."/>
            <person name="Yu H."/>
            <person name="Li Y."/>
            <person name="Xu H."/>
            <person name="Wei S."/>
            <person name="He X."/>
            <person name="Fang L."/>
            <person name="Zhang Z."/>
            <person name="Zhang Y."/>
            <person name="Huang X."/>
            <person name="Su Z."/>
            <person name="Tong W."/>
            <person name="Li J."/>
            <person name="Tong Z."/>
            <person name="Li S."/>
            <person name="Ye J."/>
            <person name="Wang L."/>
            <person name="Fang L."/>
            <person name="Lei T."/>
            <person name="Chen C."/>
            <person name="Chen H."/>
            <person name="Xu Z."/>
            <person name="Li H."/>
            <person name="Huang H."/>
            <person name="Zhang F."/>
            <person name="Xu H."/>
            <person name="Li N."/>
            <person name="Zhao C."/>
            <person name="Li S."/>
            <person name="Dong L."/>
            <person name="Huang Y."/>
            <person name="Li L."/>
            <person name="Xi Y."/>
            <person name="Qi Q."/>
            <person name="Li W."/>
            <person name="Zhang B."/>
            <person name="Hu W."/>
            <person name="Zhang Y."/>
            <person name="Tian X."/>
            <person name="Jiao Y."/>
            <person name="Liang X."/>
            <person name="Jin J."/>
            <person name="Gao L."/>
            <person name="Zheng W."/>
            <person name="Hao B."/>
            <person name="Liu S."/>
            <person name="Wang W."/>
            <person name="Yuan L."/>
            <person name="Cao M."/>
            <person name="McDermott J."/>
            <person name="Samudrala R."/>
            <person name="Wang J."/>
            <person name="Wong G.K."/>
            <person name="Yang H."/>
        </authorList>
    </citation>
    <scope>NUCLEOTIDE SEQUENCE [LARGE SCALE GENOMIC DNA]</scope>
    <source>
        <strain evidence="4">cv. 93-11</strain>
    </source>
</reference>
<name>B8BMX6_ORYSI</name>
<feature type="domain" description="DUF6598" evidence="2">
    <location>
        <begin position="137"/>
        <end position="311"/>
    </location>
</feature>
<protein>
    <recommendedName>
        <fullName evidence="2">DUF6598 domain-containing protein</fullName>
    </recommendedName>
</protein>
<evidence type="ECO:0000313" key="3">
    <source>
        <dbReference type="EMBL" id="EEC69647.1"/>
    </source>
</evidence>
<accession>B8BMX6</accession>
<sequence>MGISSHHDRYGVDRPTDDEKNDGATKDHLGDCKENVRTTTDSEEHDKTIEYPEMATSSDEDASDSEEEAGMSSDSEDDSSYNPPKIANTAFILEDSSHRDGSIYKGNSEWKRTYRIADLEEIIITCIQQEEIILMGSLIEISGPKRGIEILSDVLIEFDMRIKTGAEEEDDRQLIDGVLVVGCETPTDVTLRRRIHGDCGTVEIKFSHLRNAVEATVQVAILEVQSHFNLSIGSYVGSLPDEMQLFCGHIVEPCGLRKFVLSAMMRNLLRLKLKVSQGGSYAAHFCSFEPNHHGHSCQQINTEFASFLVKITWSTLDFGNPQNYL</sequence>
<dbReference type="Proteomes" id="UP000007015">
    <property type="component" value="Chromosome 12"/>
</dbReference>
<dbReference type="Pfam" id="PF20241">
    <property type="entry name" value="DUF6598"/>
    <property type="match status" value="1"/>
</dbReference>
<organism evidence="3 4">
    <name type="scientific">Oryza sativa subsp. indica</name>
    <name type="common">Rice</name>
    <dbReference type="NCBI Taxonomy" id="39946"/>
    <lineage>
        <taxon>Eukaryota</taxon>
        <taxon>Viridiplantae</taxon>
        <taxon>Streptophyta</taxon>
        <taxon>Embryophyta</taxon>
        <taxon>Tracheophyta</taxon>
        <taxon>Spermatophyta</taxon>
        <taxon>Magnoliopsida</taxon>
        <taxon>Liliopsida</taxon>
        <taxon>Poales</taxon>
        <taxon>Poaceae</taxon>
        <taxon>BOP clade</taxon>
        <taxon>Oryzoideae</taxon>
        <taxon>Oryzeae</taxon>
        <taxon>Oryzinae</taxon>
        <taxon>Oryza</taxon>
        <taxon>Oryza sativa</taxon>
    </lineage>
</organism>
<dbReference type="AlphaFoldDB" id="B8BMX6"/>
<feature type="region of interest" description="Disordered" evidence="1">
    <location>
        <begin position="1"/>
        <end position="85"/>
    </location>
</feature>
<dbReference type="InterPro" id="IPR046533">
    <property type="entry name" value="DUF6598"/>
</dbReference>
<dbReference type="PANTHER" id="PTHR33065">
    <property type="entry name" value="OS07G0486400 PROTEIN"/>
    <property type="match status" value="1"/>
</dbReference>
<feature type="compositionally biased region" description="Basic and acidic residues" evidence="1">
    <location>
        <begin position="1"/>
        <end position="50"/>
    </location>
</feature>
<dbReference type="PANTHER" id="PTHR33065:SF19">
    <property type="entry name" value="OS11G0130700 PROTEIN"/>
    <property type="match status" value="1"/>
</dbReference>
<proteinExistence type="predicted"/>
<dbReference type="OMA" id="WKRTYRI"/>
<evidence type="ECO:0000256" key="1">
    <source>
        <dbReference type="SAM" id="MobiDB-lite"/>
    </source>
</evidence>
<evidence type="ECO:0000313" key="4">
    <source>
        <dbReference type="Proteomes" id="UP000007015"/>
    </source>
</evidence>
<gene>
    <name evidence="3" type="ORF">OsI_39051</name>
</gene>
<feature type="compositionally biased region" description="Acidic residues" evidence="1">
    <location>
        <begin position="58"/>
        <end position="79"/>
    </location>
</feature>
<dbReference type="STRING" id="39946.B8BMX6"/>
<dbReference type="EMBL" id="CM000137">
    <property type="protein sequence ID" value="EEC69647.1"/>
    <property type="molecule type" value="Genomic_DNA"/>
</dbReference>
<evidence type="ECO:0000259" key="2">
    <source>
        <dbReference type="Pfam" id="PF20241"/>
    </source>
</evidence>